<protein>
    <recommendedName>
        <fullName evidence="3">Cytoplasmic protein</fullName>
    </recommendedName>
</protein>
<dbReference type="RefSeq" id="WP_076879089.1">
    <property type="nucleotide sequence ID" value="NZ_MLCN01000038.1"/>
</dbReference>
<dbReference type="Proteomes" id="UP000192132">
    <property type="component" value="Unassembled WGS sequence"/>
</dbReference>
<evidence type="ECO:0000313" key="2">
    <source>
        <dbReference type="Proteomes" id="UP000192132"/>
    </source>
</evidence>
<reference evidence="1 2" key="1">
    <citation type="submission" date="2016-10" db="EMBL/GenBank/DDBJ databases">
        <title>Draft Genome sequence of Alkanindiges sp. strain H1.</title>
        <authorList>
            <person name="Subhash Y."/>
            <person name="Lee S."/>
        </authorList>
    </citation>
    <scope>NUCLEOTIDE SEQUENCE [LARGE SCALE GENOMIC DNA]</scope>
    <source>
        <strain evidence="1 2">H1</strain>
    </source>
</reference>
<sequence>MAITRKIYRAGEKPVLTAEQLAELEALKNMPDSEIDLSDLPEQTNWTGSVRGYFTKKRVTVDDDVYTWLSEAGTNPQTRLNEILRQIMLQEKHA</sequence>
<dbReference type="AlphaFoldDB" id="A0A1S8CTF6"/>
<accession>A0A1S8CTF6</accession>
<proteinExistence type="predicted"/>
<evidence type="ECO:0008006" key="3">
    <source>
        <dbReference type="Google" id="ProtNLM"/>
    </source>
</evidence>
<gene>
    <name evidence="1" type="ORF">BKE30_13300</name>
</gene>
<name>A0A1S8CTF6_9GAMM</name>
<organism evidence="1 2">
    <name type="scientific">Alkanindiges hydrocarboniclasticus</name>
    <dbReference type="NCBI Taxonomy" id="1907941"/>
    <lineage>
        <taxon>Bacteria</taxon>
        <taxon>Pseudomonadati</taxon>
        <taxon>Pseudomonadota</taxon>
        <taxon>Gammaproteobacteria</taxon>
        <taxon>Moraxellales</taxon>
        <taxon>Moraxellaceae</taxon>
        <taxon>Alkanindiges</taxon>
    </lineage>
</organism>
<keyword evidence="2" id="KW-1185">Reference proteome</keyword>
<comment type="caution">
    <text evidence="1">The sequence shown here is derived from an EMBL/GenBank/DDBJ whole genome shotgun (WGS) entry which is preliminary data.</text>
</comment>
<dbReference type="EMBL" id="MLCN01000038">
    <property type="protein sequence ID" value="ONG38099.1"/>
    <property type="molecule type" value="Genomic_DNA"/>
</dbReference>
<evidence type="ECO:0000313" key="1">
    <source>
        <dbReference type="EMBL" id="ONG38099.1"/>
    </source>
</evidence>
<dbReference type="STRING" id="1907941.BKE30_13300"/>